<protein>
    <submittedName>
        <fullName evidence="11">Acyltransferase family protein</fullName>
    </submittedName>
</protein>
<keyword evidence="12" id="KW-1185">Reference proteome</keyword>
<dbReference type="Gene3D" id="3.40.50.1110">
    <property type="entry name" value="SGNH hydrolase"/>
    <property type="match status" value="1"/>
</dbReference>
<accession>A0ABV5V1H5</accession>
<feature type="transmembrane region" description="Helical" evidence="9">
    <location>
        <begin position="99"/>
        <end position="119"/>
    </location>
</feature>
<dbReference type="InterPro" id="IPR002656">
    <property type="entry name" value="Acyl_transf_3_dom"/>
</dbReference>
<feature type="compositionally biased region" description="Acidic residues" evidence="8">
    <location>
        <begin position="566"/>
        <end position="580"/>
    </location>
</feature>
<feature type="region of interest" description="Disordered" evidence="8">
    <location>
        <begin position="521"/>
        <end position="583"/>
    </location>
</feature>
<keyword evidence="6 9" id="KW-0472">Membrane</keyword>
<keyword evidence="3" id="KW-0808">Transferase</keyword>
<feature type="compositionally biased region" description="Low complexity" evidence="8">
    <location>
        <begin position="36"/>
        <end position="51"/>
    </location>
</feature>
<keyword evidence="2" id="KW-1003">Cell membrane</keyword>
<evidence type="ECO:0000256" key="4">
    <source>
        <dbReference type="ARBA" id="ARBA00022692"/>
    </source>
</evidence>
<dbReference type="RefSeq" id="WP_141337595.1">
    <property type="nucleotide sequence ID" value="NZ_JBHMAX010000013.1"/>
</dbReference>
<feature type="transmembrane region" description="Helical" evidence="9">
    <location>
        <begin position="328"/>
        <end position="346"/>
    </location>
</feature>
<sequence length="765" mass="81717">MSLPAHLPDETEVAPAPPAPRGPEALRSQPARTAYPSTRTRTGSGRTSSAKGRGRSGRRRGPEGVSPRPGYIPGLDGLRAIAIVSVLLFHFLPTTLPGGYLGVDVFFVVSGFLITTLLLRDVARRGRLDLLNFWKRRARRLLPALVLVVLVSVTAARMVGGDLLVGIGRQALGALTFTTNWLEIGAGASYFHSTSPILFINFWSLAVEEQFYLLWPLVLAVGLALTRTTRQRLYLVGGVGLASTIAMAVMWSPSEDATRVYYGTDTHLMGLMAGAALAIAWADPTHRAGLRSAVWRRWRWAAVLGALVVLGAQLRWMDEGSALTFRGGFLLASLATVVLVAALLESDGLWRSTMELAPLRWVGERSYGIYLWHWPVLMIVGAVFPYAVGTTRGWVVLGGALVLTLVMTELSLRLVERPVRKHGFRRSIRRATRWVRTPWETSRTPRIVAGTLAAMVLLTAVAVATAPEKSQTQQQIEESEARLGVTGGAADGGDDAAGDGGAADLDAGDTGIAAGQALGTAGDEGAAAKDAAKDGSDAKDGAKDEKDSGDKDKDTDKETDKAAAKDDEDGDKEEPADAELPEGAVVVNGSSFAPDADDLLVPAGEEITAIGDSLVVTSADGLTYRFPGVAYEARSNRQWHDTLAVIEESVAAGTVRDNVVLHLGTNAGVDETALRAALEAFGPERNVVVMDLYVRSSFVDSSNETIREVVADHPNAVVGDWNGTISQQPQVLQSDQVHPDIEGMHVYAEVVARAFDELARGAQKD</sequence>
<proteinExistence type="predicted"/>
<organism evidence="11 12">
    <name type="scientific">Ornithinimicrobium kibberense</name>
    <dbReference type="NCBI Taxonomy" id="282060"/>
    <lineage>
        <taxon>Bacteria</taxon>
        <taxon>Bacillati</taxon>
        <taxon>Actinomycetota</taxon>
        <taxon>Actinomycetes</taxon>
        <taxon>Micrococcales</taxon>
        <taxon>Ornithinimicrobiaceae</taxon>
        <taxon>Ornithinimicrobium</taxon>
    </lineage>
</organism>
<feature type="transmembrane region" description="Helical" evidence="9">
    <location>
        <begin position="394"/>
        <end position="415"/>
    </location>
</feature>
<evidence type="ECO:0000256" key="9">
    <source>
        <dbReference type="SAM" id="Phobius"/>
    </source>
</evidence>
<evidence type="ECO:0000256" key="5">
    <source>
        <dbReference type="ARBA" id="ARBA00022989"/>
    </source>
</evidence>
<dbReference type="InterPro" id="IPR050879">
    <property type="entry name" value="Acyltransferase_3"/>
</dbReference>
<comment type="caution">
    <text evidence="11">The sequence shown here is derived from an EMBL/GenBank/DDBJ whole genome shotgun (WGS) entry which is preliminary data.</text>
</comment>
<evidence type="ECO:0000256" key="8">
    <source>
        <dbReference type="SAM" id="MobiDB-lite"/>
    </source>
</evidence>
<feature type="transmembrane region" description="Helical" evidence="9">
    <location>
        <begin position="447"/>
        <end position="466"/>
    </location>
</feature>
<evidence type="ECO:0000256" key="2">
    <source>
        <dbReference type="ARBA" id="ARBA00022475"/>
    </source>
</evidence>
<evidence type="ECO:0000313" key="12">
    <source>
        <dbReference type="Proteomes" id="UP001589613"/>
    </source>
</evidence>
<keyword evidence="5 9" id="KW-1133">Transmembrane helix</keyword>
<feature type="region of interest" description="Disordered" evidence="8">
    <location>
        <begin position="485"/>
        <end position="504"/>
    </location>
</feature>
<evidence type="ECO:0000256" key="7">
    <source>
        <dbReference type="ARBA" id="ARBA00023315"/>
    </source>
</evidence>
<dbReference type="SUPFAM" id="SSF52266">
    <property type="entry name" value="SGNH hydrolase"/>
    <property type="match status" value="1"/>
</dbReference>
<evidence type="ECO:0000313" key="11">
    <source>
        <dbReference type="EMBL" id="MFB9731659.1"/>
    </source>
</evidence>
<keyword evidence="4 9" id="KW-0812">Transmembrane</keyword>
<feature type="region of interest" description="Disordered" evidence="8">
    <location>
        <begin position="1"/>
        <end position="69"/>
    </location>
</feature>
<dbReference type="Pfam" id="PF01757">
    <property type="entry name" value="Acyl_transf_3"/>
    <property type="match status" value="1"/>
</dbReference>
<feature type="transmembrane region" description="Helical" evidence="9">
    <location>
        <begin position="140"/>
        <end position="159"/>
    </location>
</feature>
<comment type="subcellular location">
    <subcellularLocation>
        <location evidence="1">Cell membrane</location>
        <topology evidence="1">Multi-pass membrane protein</topology>
    </subcellularLocation>
</comment>
<evidence type="ECO:0000256" key="6">
    <source>
        <dbReference type="ARBA" id="ARBA00023136"/>
    </source>
</evidence>
<evidence type="ECO:0000256" key="1">
    <source>
        <dbReference type="ARBA" id="ARBA00004651"/>
    </source>
</evidence>
<dbReference type="Proteomes" id="UP001589613">
    <property type="component" value="Unassembled WGS sequence"/>
</dbReference>
<feature type="transmembrane region" description="Helical" evidence="9">
    <location>
        <begin position="210"/>
        <end position="226"/>
    </location>
</feature>
<dbReference type="PANTHER" id="PTHR23028">
    <property type="entry name" value="ACETYLTRANSFERASE"/>
    <property type="match status" value="1"/>
</dbReference>
<reference evidence="11 12" key="1">
    <citation type="submission" date="2024-09" db="EMBL/GenBank/DDBJ databases">
        <authorList>
            <person name="Sun Q."/>
            <person name="Mori K."/>
        </authorList>
    </citation>
    <scope>NUCLEOTIDE SEQUENCE [LARGE SCALE GENOMIC DNA]</scope>
    <source>
        <strain evidence="11 12">JCM 12763</strain>
    </source>
</reference>
<dbReference type="GO" id="GO:0016746">
    <property type="term" value="F:acyltransferase activity"/>
    <property type="evidence" value="ECO:0007669"/>
    <property type="project" value="UniProtKB-KW"/>
</dbReference>
<feature type="transmembrane region" description="Helical" evidence="9">
    <location>
        <begin position="266"/>
        <end position="286"/>
    </location>
</feature>
<dbReference type="EMBL" id="JBHMAX010000013">
    <property type="protein sequence ID" value="MFB9731659.1"/>
    <property type="molecule type" value="Genomic_DNA"/>
</dbReference>
<gene>
    <name evidence="11" type="ORF">ACFFN0_06365</name>
</gene>
<dbReference type="PANTHER" id="PTHR23028:SF53">
    <property type="entry name" value="ACYL_TRANSF_3 DOMAIN-CONTAINING PROTEIN"/>
    <property type="match status" value="1"/>
</dbReference>
<feature type="transmembrane region" description="Helical" evidence="9">
    <location>
        <begin position="298"/>
        <end position="316"/>
    </location>
</feature>
<feature type="domain" description="Acyltransferase 3" evidence="10">
    <location>
        <begin position="73"/>
        <end position="406"/>
    </location>
</feature>
<feature type="transmembrane region" description="Helical" evidence="9">
    <location>
        <begin position="367"/>
        <end position="388"/>
    </location>
</feature>
<feature type="compositionally biased region" description="Basic and acidic residues" evidence="8">
    <location>
        <begin position="526"/>
        <end position="565"/>
    </location>
</feature>
<evidence type="ECO:0000256" key="3">
    <source>
        <dbReference type="ARBA" id="ARBA00022679"/>
    </source>
</evidence>
<name>A0ABV5V1H5_9MICO</name>
<feature type="transmembrane region" description="Helical" evidence="9">
    <location>
        <begin position="233"/>
        <end position="254"/>
    </location>
</feature>
<evidence type="ECO:0000259" key="10">
    <source>
        <dbReference type="Pfam" id="PF01757"/>
    </source>
</evidence>
<dbReference type="InterPro" id="IPR036514">
    <property type="entry name" value="SGNH_hydro_sf"/>
</dbReference>
<keyword evidence="7 11" id="KW-0012">Acyltransferase</keyword>